<dbReference type="InterPro" id="IPR001680">
    <property type="entry name" value="WD40_rpt"/>
</dbReference>
<dbReference type="InterPro" id="IPR045160">
    <property type="entry name" value="ATG16"/>
</dbReference>
<dbReference type="EMBL" id="JARAKH010000010">
    <property type="protein sequence ID" value="KAK8400463.1"/>
    <property type="molecule type" value="Genomic_DNA"/>
</dbReference>
<evidence type="ECO:0000313" key="7">
    <source>
        <dbReference type="EMBL" id="KAK8400463.1"/>
    </source>
</evidence>
<dbReference type="InterPro" id="IPR013923">
    <property type="entry name" value="Autophagy-rel_prot_16_dom"/>
</dbReference>
<dbReference type="GO" id="GO:0043495">
    <property type="term" value="F:protein-membrane adaptor activity"/>
    <property type="evidence" value="ECO:0007669"/>
    <property type="project" value="TreeGrafter"/>
</dbReference>
<proteinExistence type="inferred from homology"/>
<comment type="caution">
    <text evidence="7">The sequence shown here is derived from an EMBL/GenBank/DDBJ whole genome shotgun (WGS) entry which is preliminary data.</text>
</comment>
<dbReference type="GO" id="GO:0034045">
    <property type="term" value="C:phagophore assembly site membrane"/>
    <property type="evidence" value="ECO:0007669"/>
    <property type="project" value="TreeGrafter"/>
</dbReference>
<evidence type="ECO:0000256" key="4">
    <source>
        <dbReference type="PROSITE-ProRule" id="PRU00221"/>
    </source>
</evidence>
<dbReference type="Pfam" id="PF08614">
    <property type="entry name" value="ATG16"/>
    <property type="match status" value="1"/>
</dbReference>
<dbReference type="AlphaFoldDB" id="A0AAW0UML8"/>
<keyword evidence="2 4" id="KW-0853">WD repeat</keyword>
<feature type="repeat" description="WD" evidence="4">
    <location>
        <begin position="502"/>
        <end position="531"/>
    </location>
</feature>
<gene>
    <name evidence="7" type="ORF">O3P69_003253</name>
</gene>
<dbReference type="GO" id="GO:0000421">
    <property type="term" value="C:autophagosome membrane"/>
    <property type="evidence" value="ECO:0007669"/>
    <property type="project" value="TreeGrafter"/>
</dbReference>
<keyword evidence="3" id="KW-0677">Repeat</keyword>
<dbReference type="InterPro" id="IPR019775">
    <property type="entry name" value="WD40_repeat_CS"/>
</dbReference>
<protein>
    <recommendedName>
        <fullName evidence="6">Autophagy-related protein 16 domain-containing protein</fullName>
    </recommendedName>
</protein>
<feature type="coiled-coil region" evidence="5">
    <location>
        <begin position="16"/>
        <end position="64"/>
    </location>
</feature>
<dbReference type="Pfam" id="PF00400">
    <property type="entry name" value="WD40"/>
    <property type="match status" value="5"/>
</dbReference>
<evidence type="ECO:0000256" key="3">
    <source>
        <dbReference type="ARBA" id="ARBA00022737"/>
    </source>
</evidence>
<feature type="repeat" description="WD" evidence="4">
    <location>
        <begin position="275"/>
        <end position="308"/>
    </location>
</feature>
<dbReference type="PROSITE" id="PS50294">
    <property type="entry name" value="WD_REPEATS_REGION"/>
    <property type="match status" value="2"/>
</dbReference>
<dbReference type="PANTHER" id="PTHR19878:SF8">
    <property type="entry name" value="AUTOPHAGY-RELATED 16, ISOFORM F"/>
    <property type="match status" value="1"/>
</dbReference>
<dbReference type="InterPro" id="IPR020472">
    <property type="entry name" value="WD40_PAC1"/>
</dbReference>
<dbReference type="InterPro" id="IPR015943">
    <property type="entry name" value="WD40/YVTN_repeat-like_dom_sf"/>
</dbReference>
<feature type="repeat" description="WD" evidence="4">
    <location>
        <begin position="319"/>
        <end position="360"/>
    </location>
</feature>
<keyword evidence="8" id="KW-1185">Reference proteome</keyword>
<evidence type="ECO:0000256" key="1">
    <source>
        <dbReference type="ARBA" id="ARBA00009271"/>
    </source>
</evidence>
<dbReference type="PRINTS" id="PR00320">
    <property type="entry name" value="GPROTEINBRPT"/>
</dbReference>
<dbReference type="InterPro" id="IPR036322">
    <property type="entry name" value="WD40_repeat_dom_sf"/>
</dbReference>
<evidence type="ECO:0000313" key="8">
    <source>
        <dbReference type="Proteomes" id="UP001487740"/>
    </source>
</evidence>
<feature type="domain" description="Autophagy-related protein 16" evidence="6">
    <location>
        <begin position="14"/>
        <end position="221"/>
    </location>
</feature>
<dbReference type="GO" id="GO:0034274">
    <property type="term" value="C:Atg12-Atg5-Atg16 complex"/>
    <property type="evidence" value="ECO:0007669"/>
    <property type="project" value="TreeGrafter"/>
</dbReference>
<dbReference type="FunFam" id="2.130.10.10:FF:001153">
    <property type="entry name" value="Protein will die slowly-like protein"/>
    <property type="match status" value="1"/>
</dbReference>
<dbReference type="EMBL" id="JARAKH010000010">
    <property type="protein sequence ID" value="KAK8400462.1"/>
    <property type="molecule type" value="Genomic_DNA"/>
</dbReference>
<dbReference type="SMART" id="SM00320">
    <property type="entry name" value="WD40"/>
    <property type="match status" value="7"/>
</dbReference>
<evidence type="ECO:0000256" key="2">
    <source>
        <dbReference type="ARBA" id="ARBA00022574"/>
    </source>
</evidence>
<dbReference type="CDD" id="cd22887">
    <property type="entry name" value="Atg16_CCD"/>
    <property type="match status" value="1"/>
</dbReference>
<name>A0AAW0UML8_SCYPA</name>
<evidence type="ECO:0000259" key="6">
    <source>
        <dbReference type="Pfam" id="PF08614"/>
    </source>
</evidence>
<accession>A0AAW0UML8</accession>
<dbReference type="CDD" id="cd00200">
    <property type="entry name" value="WD40"/>
    <property type="match status" value="1"/>
</dbReference>
<feature type="coiled-coil region" evidence="5">
    <location>
        <begin position="97"/>
        <end position="237"/>
    </location>
</feature>
<dbReference type="PANTHER" id="PTHR19878">
    <property type="entry name" value="AUTOPHAGY PROTEIN 16-LIKE"/>
    <property type="match status" value="1"/>
</dbReference>
<dbReference type="SUPFAM" id="SSF50978">
    <property type="entry name" value="WD40 repeat-like"/>
    <property type="match status" value="1"/>
</dbReference>
<dbReference type="PROSITE" id="PS00678">
    <property type="entry name" value="WD_REPEATS_1"/>
    <property type="match status" value="2"/>
</dbReference>
<dbReference type="PROSITE" id="PS50082">
    <property type="entry name" value="WD_REPEATS_2"/>
    <property type="match status" value="4"/>
</dbReference>
<evidence type="ECO:0000256" key="5">
    <source>
        <dbReference type="SAM" id="Coils"/>
    </source>
</evidence>
<dbReference type="Proteomes" id="UP001487740">
    <property type="component" value="Unassembled WGS sequence"/>
</dbReference>
<feature type="repeat" description="WD" evidence="4">
    <location>
        <begin position="361"/>
        <end position="402"/>
    </location>
</feature>
<organism evidence="7 8">
    <name type="scientific">Scylla paramamosain</name>
    <name type="common">Mud crab</name>
    <dbReference type="NCBI Taxonomy" id="85552"/>
    <lineage>
        <taxon>Eukaryota</taxon>
        <taxon>Metazoa</taxon>
        <taxon>Ecdysozoa</taxon>
        <taxon>Arthropoda</taxon>
        <taxon>Crustacea</taxon>
        <taxon>Multicrustacea</taxon>
        <taxon>Malacostraca</taxon>
        <taxon>Eumalacostraca</taxon>
        <taxon>Eucarida</taxon>
        <taxon>Decapoda</taxon>
        <taxon>Pleocyemata</taxon>
        <taxon>Brachyura</taxon>
        <taxon>Eubrachyura</taxon>
        <taxon>Portunoidea</taxon>
        <taxon>Portunidae</taxon>
        <taxon>Portuninae</taxon>
        <taxon>Scylla</taxon>
    </lineage>
</organism>
<reference evidence="7 8" key="1">
    <citation type="submission" date="2023-03" db="EMBL/GenBank/DDBJ databases">
        <title>High-quality genome of Scylla paramamosain provides insights in environmental adaptation.</title>
        <authorList>
            <person name="Zhang L."/>
        </authorList>
    </citation>
    <scope>NUCLEOTIDE SEQUENCE [LARGE SCALE GENOMIC DNA]</scope>
    <source>
        <strain evidence="7">LZ_2023a</strain>
        <tissue evidence="7">Muscle</tissue>
    </source>
</reference>
<dbReference type="GO" id="GO:0000045">
    <property type="term" value="P:autophagosome assembly"/>
    <property type="evidence" value="ECO:0007669"/>
    <property type="project" value="InterPro"/>
</dbReference>
<comment type="similarity">
    <text evidence="1">Belongs to the WD repeat ATG16 family.</text>
</comment>
<sequence length="566" mass="62928">MAWSKSGGGDWRQQIYNNLRERNKKEYENISDLIQLHTRLFEQSETLKAEILQLTIQNEKLQQSNLQLLSCGGGGSGGGNGGGGGGECGGTASPGVVQKLEQKIYKLQEELTDLHRKKSENSQQLVELNQCLQEREKVVAVKDNKLAEYESDLMILREELANKETALADVQAINQVLRDEYQTLNLAFTALEEKYRKEKEENRDLIDRWMAQKAKDAEKLNLENDSILRKRQMLVEEQLKEAAREPRQVTMDDKFACSPPLCLMAVLPSKAYHKFDAHDGEVNSVCFSPQGRILATGGVDRKLKLWDIGHAVVEARGILTGSNAGVTAIDFDAEESLILGASNDFASRVWTVADHRLRHTLTGHSGKVMAARFLSESAKVVTGSHDRTLKIWDLRSRACIRTIFAGSSCNDLVPSDSAATTIISGHFDKKIRFWDTRTEQSANEVSLQGKITSLSLSSDGFYLLSCVRDDSLKILDLRKNHVIHTFTGDGFHVGADYTRATFSPDATYVAVGSGDGALYIWNVNTAKLEKTLREHTSCVVACTWHPSGKSLVSCDRGKKVIAWSDF</sequence>
<dbReference type="Gene3D" id="2.130.10.10">
    <property type="entry name" value="YVTN repeat-like/Quinoprotein amine dehydrogenase"/>
    <property type="match status" value="2"/>
</dbReference>
<keyword evidence="5" id="KW-0175">Coiled coil</keyword>